<dbReference type="Gene3D" id="1.10.10.60">
    <property type="entry name" value="Homeodomain-like"/>
    <property type="match status" value="1"/>
</dbReference>
<evidence type="ECO:0000256" key="1">
    <source>
        <dbReference type="ARBA" id="ARBA00008798"/>
    </source>
</evidence>
<dbReference type="InterPro" id="IPR003593">
    <property type="entry name" value="AAA+_ATPase"/>
</dbReference>
<dbReference type="SUPFAM" id="SSF159800">
    <property type="entry name" value="PrpR receptor domain-like"/>
    <property type="match status" value="1"/>
</dbReference>
<dbReference type="PROSITE" id="PS00688">
    <property type="entry name" value="SIGMA54_INTERACT_3"/>
    <property type="match status" value="1"/>
</dbReference>
<dbReference type="PROSITE" id="PS50045">
    <property type="entry name" value="SIGMA54_INTERACT_4"/>
    <property type="match status" value="1"/>
</dbReference>
<dbReference type="Pfam" id="PF04963">
    <property type="entry name" value="Sigma54_CBD"/>
    <property type="match status" value="1"/>
</dbReference>
<evidence type="ECO:0000256" key="10">
    <source>
        <dbReference type="ARBA" id="ARBA00023163"/>
    </source>
</evidence>
<dbReference type="PANTHER" id="PTHR32071">
    <property type="entry name" value="TRANSCRIPTIONAL REGULATORY PROTEIN"/>
    <property type="match status" value="1"/>
</dbReference>
<evidence type="ECO:0000256" key="6">
    <source>
        <dbReference type="ARBA" id="ARBA00022840"/>
    </source>
</evidence>
<keyword evidence="10" id="KW-0804">Transcription</keyword>
<dbReference type="GO" id="GO:0001216">
    <property type="term" value="F:DNA-binding transcription activator activity"/>
    <property type="evidence" value="ECO:0007669"/>
    <property type="project" value="InterPro"/>
</dbReference>
<evidence type="ECO:0000256" key="5">
    <source>
        <dbReference type="ARBA" id="ARBA00022741"/>
    </source>
</evidence>
<keyword evidence="6" id="KW-0067">ATP-binding</keyword>
<dbReference type="Pfam" id="PF00158">
    <property type="entry name" value="Sigma54_activat"/>
    <property type="match status" value="1"/>
</dbReference>
<dbReference type="InterPro" id="IPR035965">
    <property type="entry name" value="PAS-like_dom_sf"/>
</dbReference>
<dbReference type="EMBL" id="CP060286">
    <property type="protein sequence ID" value="QNK39632.1"/>
    <property type="molecule type" value="Genomic_DNA"/>
</dbReference>
<dbReference type="InterPro" id="IPR007634">
    <property type="entry name" value="RNA_pol_sigma_54_DNA-bd"/>
</dbReference>
<organism evidence="14 15">
    <name type="scientific">Caproicibacter fermentans</name>
    <dbReference type="NCBI Taxonomy" id="2576756"/>
    <lineage>
        <taxon>Bacteria</taxon>
        <taxon>Bacillati</taxon>
        <taxon>Bacillota</taxon>
        <taxon>Clostridia</taxon>
        <taxon>Eubacteriales</taxon>
        <taxon>Acutalibacteraceae</taxon>
        <taxon>Caproicibacter</taxon>
    </lineage>
</organism>
<sequence length="1051" mass="120154">MFYESRLEQSIKQQNMLSQKQVESLEILSMGMTELMEFVNEEQLTNPMLELTETSIFKDSEQSWESGATVDGLKEDYFEIPAKEIEGLTEFLVSQIPIARISQKQSLFLVKVIQCIDPDTGYFTDNYQNMKEQLECTENELDEAIEMIQQFDPSGVGTFNLKESLILQLKRKAELDSILQEIILKYLDDVATGKICSISRKMHLSTETVMEYISRIKRLNPKPVQMFGTQTTEYIVPDVIAEYQDQKWKINITVPARNFVQLNKTYIQMAKEAKDPELVSYFTKKIKRAKDVMASIEQREDTIKSMIQLLLDVQTDYLLGNAEQKCWTQKKTAELLNVHPSTINRAVKNKYIRVPRGIMQMKDLFLNKKAKTESANRRKENKIEMAATENVVLESKLLEAEPKDGVTEICLIAPTKQLMRQNSSVCSKYDKKVDAFRASLPEACSVVEQLISRGAKIFISRRGTKKMIEAQQVPIVEIGFSLSDYVPYMEKAKRVNGKVAFFSYGIISEDVRSMCYLLGIDALFYSFYHLSQCKDIVKEAIKDGVVLGIGGADTAIEAQKYGLEHLIVENSEQSLLNAIEAAEMLLAVKKEEKKKREELKIKLERYELVFNYTHDAIVAVDENGIINVLNSRAQDFMQFGKKPYIGKQISQVIDDTKMDEVLQTGNKEINQLMDMNGTLVSTNRIPIIVDGVVKGAVATFQDVKTIQNNEQKIRVKLYQKGLVAKYHFHDIIGNSEKIQDAIRMSEKFSKSNATILIHGESGTGKELFAQSIHNSSNRKEGPFVAVNCGSLPKNILEAELFGYEDGAFTGASKGGKMGLFEMAHRGTIFLDEIGEMPMETQVQLLRVLQEKEIRRLGSDHVTPVDIRVITATNRNLPEEIQEGKFREDLYYRLSVLDIKIPPLRERKEDVVDIGKNTYLKMADNSQEGLQIVEKILQRLADYSWPGNVRELHNLVERIYVLFSQGEDAVFIEKYIRSYLKQDAKISSQARENKEIPDHENKAEKEIIEDILQTYNYEMTKSAQVLEISRSTLWRKIKKYKIPVPKDDFKSK</sequence>
<dbReference type="PROSITE" id="PS50044">
    <property type="entry name" value="SIGMA54_3"/>
    <property type="match status" value="1"/>
</dbReference>
<dbReference type="InterPro" id="IPR000394">
    <property type="entry name" value="RNA_pol_sigma_54"/>
</dbReference>
<dbReference type="RefSeq" id="WP_187034563.1">
    <property type="nucleotide sequence ID" value="NZ_CP060286.1"/>
</dbReference>
<evidence type="ECO:0000259" key="13">
    <source>
        <dbReference type="PROSITE" id="PS50112"/>
    </source>
</evidence>
<dbReference type="Gene3D" id="3.40.50.10660">
    <property type="entry name" value="PrpR receptor domain-like"/>
    <property type="match status" value="1"/>
</dbReference>
<dbReference type="SUPFAM" id="SSF46689">
    <property type="entry name" value="Homeodomain-like"/>
    <property type="match status" value="1"/>
</dbReference>
<dbReference type="CDD" id="cd00130">
    <property type="entry name" value="PAS"/>
    <property type="match status" value="1"/>
</dbReference>
<dbReference type="InterPro" id="IPR025662">
    <property type="entry name" value="Sigma_54_int_dom_ATP-bd_1"/>
</dbReference>
<evidence type="ECO:0000256" key="9">
    <source>
        <dbReference type="ARBA" id="ARBA00023125"/>
    </source>
</evidence>
<dbReference type="InterPro" id="IPR058031">
    <property type="entry name" value="AAA_lid_NorR"/>
</dbReference>
<dbReference type="InterPro" id="IPR038709">
    <property type="entry name" value="RpoN_core-bd_sf"/>
</dbReference>
<reference evidence="14 15" key="1">
    <citation type="submission" date="2020-08" db="EMBL/GenBank/DDBJ databases">
        <title>The isolate Caproiciproducens sp. 7D4C2 produces n-caproate at mildly acidic conditions from hexoses: genome and rBOX comparison with related strains and chain-elongating bacteria.</title>
        <authorList>
            <person name="Esquivel-Elizondo S."/>
            <person name="Bagci C."/>
            <person name="Temovska M."/>
            <person name="Jeon B.S."/>
            <person name="Bessarab I."/>
            <person name="Williams R.B.H."/>
            <person name="Huson D.H."/>
            <person name="Angenent L.T."/>
        </authorList>
    </citation>
    <scope>NUCLEOTIDE SEQUENCE [LARGE SCALE GENOMIC DNA]</scope>
    <source>
        <strain evidence="14 15">7D4C2</strain>
    </source>
</reference>
<dbReference type="InterPro" id="IPR007046">
    <property type="entry name" value="RNA_pol_sigma_54_core-bd"/>
</dbReference>
<dbReference type="Pfam" id="PF04552">
    <property type="entry name" value="Sigma54_DBD"/>
    <property type="match status" value="1"/>
</dbReference>
<dbReference type="FunFam" id="3.40.50.300:FF:000006">
    <property type="entry name" value="DNA-binding transcriptional regulator NtrC"/>
    <property type="match status" value="1"/>
</dbReference>
<dbReference type="InterPro" id="IPR000014">
    <property type="entry name" value="PAS"/>
</dbReference>
<feature type="coiled-coil region" evidence="11">
    <location>
        <begin position="582"/>
        <end position="609"/>
    </location>
</feature>
<feature type="coiled-coil region" evidence="11">
    <location>
        <begin position="369"/>
        <end position="396"/>
    </location>
</feature>
<dbReference type="SMART" id="SM00382">
    <property type="entry name" value="AAA"/>
    <property type="match status" value="1"/>
</dbReference>
<dbReference type="SMART" id="SM00091">
    <property type="entry name" value="PAS"/>
    <property type="match status" value="1"/>
</dbReference>
<dbReference type="Proteomes" id="UP000515909">
    <property type="component" value="Chromosome"/>
</dbReference>
<dbReference type="InterPro" id="IPR009057">
    <property type="entry name" value="Homeodomain-like_sf"/>
</dbReference>
<dbReference type="PRINTS" id="PR01590">
    <property type="entry name" value="HTHFIS"/>
</dbReference>
<keyword evidence="2" id="KW-0240">DNA-directed RNA polymerase</keyword>
<dbReference type="GO" id="GO:0005524">
    <property type="term" value="F:ATP binding"/>
    <property type="evidence" value="ECO:0007669"/>
    <property type="project" value="UniProtKB-KW"/>
</dbReference>
<dbReference type="SUPFAM" id="SSF55785">
    <property type="entry name" value="PYP-like sensor domain (PAS domain)"/>
    <property type="match status" value="1"/>
</dbReference>
<dbReference type="Pfam" id="PF02954">
    <property type="entry name" value="HTH_8"/>
    <property type="match status" value="1"/>
</dbReference>
<dbReference type="InterPro" id="IPR002078">
    <property type="entry name" value="Sigma_54_int"/>
</dbReference>
<dbReference type="GO" id="GO:0016987">
    <property type="term" value="F:sigma factor activity"/>
    <property type="evidence" value="ECO:0007669"/>
    <property type="project" value="UniProtKB-KW"/>
</dbReference>
<dbReference type="PRINTS" id="PR00045">
    <property type="entry name" value="SIGMA54FCT"/>
</dbReference>
<dbReference type="Pfam" id="PF06506">
    <property type="entry name" value="PrpR_N"/>
    <property type="match status" value="1"/>
</dbReference>
<keyword evidence="4" id="KW-0548">Nucleotidyltransferase</keyword>
<evidence type="ECO:0000313" key="14">
    <source>
        <dbReference type="EMBL" id="QNK39632.1"/>
    </source>
</evidence>
<dbReference type="GO" id="GO:0000156">
    <property type="term" value="F:phosphorelay response regulator activity"/>
    <property type="evidence" value="ECO:0007669"/>
    <property type="project" value="InterPro"/>
</dbReference>
<dbReference type="Gene3D" id="3.40.50.2300">
    <property type="match status" value="1"/>
</dbReference>
<keyword evidence="9" id="KW-0238">DNA-binding</keyword>
<dbReference type="InterPro" id="IPR002197">
    <property type="entry name" value="HTH_Fis"/>
</dbReference>
<dbReference type="Gene3D" id="1.10.8.60">
    <property type="match status" value="1"/>
</dbReference>
<proteinExistence type="inferred from homology"/>
<evidence type="ECO:0000256" key="11">
    <source>
        <dbReference type="SAM" id="Coils"/>
    </source>
</evidence>
<evidence type="ECO:0000256" key="4">
    <source>
        <dbReference type="ARBA" id="ARBA00022695"/>
    </source>
</evidence>
<evidence type="ECO:0000256" key="2">
    <source>
        <dbReference type="ARBA" id="ARBA00022478"/>
    </source>
</evidence>
<dbReference type="InterPro" id="IPR027417">
    <property type="entry name" value="P-loop_NTPase"/>
</dbReference>
<dbReference type="GO" id="GO:0016779">
    <property type="term" value="F:nucleotidyltransferase activity"/>
    <property type="evidence" value="ECO:0007669"/>
    <property type="project" value="UniProtKB-KW"/>
</dbReference>
<keyword evidence="5" id="KW-0547">Nucleotide-binding</keyword>
<evidence type="ECO:0000256" key="3">
    <source>
        <dbReference type="ARBA" id="ARBA00022679"/>
    </source>
</evidence>
<dbReference type="KEGG" id="cfem:HCR03_12920"/>
<keyword evidence="11" id="KW-0175">Coiled coil</keyword>
<evidence type="ECO:0000313" key="15">
    <source>
        <dbReference type="Proteomes" id="UP000515909"/>
    </source>
</evidence>
<dbReference type="PANTHER" id="PTHR32071:SF57">
    <property type="entry name" value="C4-DICARBOXYLATE TRANSPORT TRANSCRIPTIONAL REGULATORY PROTEIN DCTD"/>
    <property type="match status" value="1"/>
</dbReference>
<dbReference type="SUPFAM" id="SSF52540">
    <property type="entry name" value="P-loop containing nucleoside triphosphate hydrolases"/>
    <property type="match status" value="1"/>
</dbReference>
<dbReference type="InterPro" id="IPR013767">
    <property type="entry name" value="PAS_fold"/>
</dbReference>
<keyword evidence="7" id="KW-0805">Transcription regulation</keyword>
<dbReference type="PROSITE" id="PS50112">
    <property type="entry name" value="PAS"/>
    <property type="match status" value="1"/>
</dbReference>
<protein>
    <submittedName>
        <fullName evidence="14">Sigma 54-interacting transcriptional regulator</fullName>
    </submittedName>
</protein>
<gene>
    <name evidence="14" type="ORF">HCR03_12920</name>
</gene>
<dbReference type="Gene3D" id="1.10.10.1330">
    <property type="entry name" value="RNA polymerase sigma-54 factor, core-binding domain"/>
    <property type="match status" value="1"/>
</dbReference>
<dbReference type="Gene3D" id="3.40.50.300">
    <property type="entry name" value="P-loop containing nucleotide triphosphate hydrolases"/>
    <property type="match status" value="1"/>
</dbReference>
<name>A0A7G8T7P1_9FIRM</name>
<dbReference type="InterPro" id="IPR025944">
    <property type="entry name" value="Sigma_54_int_dom_CS"/>
</dbReference>
<evidence type="ECO:0000256" key="8">
    <source>
        <dbReference type="ARBA" id="ARBA00023082"/>
    </source>
</evidence>
<dbReference type="Gene3D" id="3.30.450.20">
    <property type="entry name" value="PAS domain"/>
    <property type="match status" value="1"/>
</dbReference>
<dbReference type="GO" id="GO:0006352">
    <property type="term" value="P:DNA-templated transcription initiation"/>
    <property type="evidence" value="ECO:0007669"/>
    <property type="project" value="InterPro"/>
</dbReference>
<dbReference type="GO" id="GO:0000428">
    <property type="term" value="C:DNA-directed RNA polymerase complex"/>
    <property type="evidence" value="ECO:0007669"/>
    <property type="project" value="UniProtKB-KW"/>
</dbReference>
<dbReference type="Pfam" id="PF00989">
    <property type="entry name" value="PAS"/>
    <property type="match status" value="1"/>
</dbReference>
<evidence type="ECO:0000259" key="12">
    <source>
        <dbReference type="PROSITE" id="PS50045"/>
    </source>
</evidence>
<dbReference type="NCBIfam" id="TIGR00229">
    <property type="entry name" value="sensory_box"/>
    <property type="match status" value="1"/>
</dbReference>
<dbReference type="InterPro" id="IPR010524">
    <property type="entry name" value="Sig_transdc_resp-reg_PrpR_N"/>
</dbReference>
<feature type="domain" description="Sigma-54 factor interaction" evidence="12">
    <location>
        <begin position="731"/>
        <end position="960"/>
    </location>
</feature>
<dbReference type="CDD" id="cd00009">
    <property type="entry name" value="AAA"/>
    <property type="match status" value="1"/>
</dbReference>
<comment type="similarity">
    <text evidence="1">Belongs to the sigma-54 factor family.</text>
</comment>
<dbReference type="GO" id="GO:0043565">
    <property type="term" value="F:sequence-specific DNA binding"/>
    <property type="evidence" value="ECO:0007669"/>
    <property type="project" value="InterPro"/>
</dbReference>
<evidence type="ECO:0000256" key="7">
    <source>
        <dbReference type="ARBA" id="ARBA00023015"/>
    </source>
</evidence>
<feature type="domain" description="PAS" evidence="13">
    <location>
        <begin position="602"/>
        <end position="676"/>
    </location>
</feature>
<keyword evidence="3" id="KW-0808">Transferase</keyword>
<dbReference type="Pfam" id="PF00309">
    <property type="entry name" value="Sigma54_AID"/>
    <property type="match status" value="1"/>
</dbReference>
<dbReference type="AlphaFoldDB" id="A0A7G8T7P1"/>
<keyword evidence="8" id="KW-0731">Sigma factor</keyword>
<dbReference type="Pfam" id="PF25601">
    <property type="entry name" value="AAA_lid_14"/>
    <property type="match status" value="1"/>
</dbReference>
<accession>A0A7G8T7P1</accession>
<dbReference type="PROSITE" id="PS00675">
    <property type="entry name" value="SIGMA54_INTERACT_1"/>
    <property type="match status" value="1"/>
</dbReference>